<organism evidence="1 2">
    <name type="scientific">Colletotrichum sublineola</name>
    <name type="common">Sorghum anthracnose fungus</name>
    <dbReference type="NCBI Taxonomy" id="1173701"/>
    <lineage>
        <taxon>Eukaryota</taxon>
        <taxon>Fungi</taxon>
        <taxon>Dikarya</taxon>
        <taxon>Ascomycota</taxon>
        <taxon>Pezizomycotina</taxon>
        <taxon>Sordariomycetes</taxon>
        <taxon>Hypocreomycetidae</taxon>
        <taxon>Glomerellales</taxon>
        <taxon>Glomerellaceae</taxon>
        <taxon>Colletotrichum</taxon>
        <taxon>Colletotrichum graminicola species complex</taxon>
    </lineage>
</organism>
<dbReference type="EMBL" id="JMSE01001129">
    <property type="protein sequence ID" value="KDN64469.1"/>
    <property type="molecule type" value="Genomic_DNA"/>
</dbReference>
<dbReference type="AlphaFoldDB" id="A0A066X9W1"/>
<accession>A0A066X9W1</accession>
<keyword evidence="2" id="KW-1185">Reference proteome</keyword>
<sequence>MLGGRDLRADFKATSLDNLHHMYQKMVHQSFLPGAQEVRATWTGVEPKEEHRKYKTVGDSITSASQAPEDSSFEMSTDWLCICPDFNPSLKFGDITGPNHQTFVGLNHSASGHATADIVSTDSQQDPEMPDCFKETFEAILQGQINFSPAEGDNTLEGMGLAP</sequence>
<reference evidence="2" key="1">
    <citation type="journal article" date="2014" name="Genome Announc.">
        <title>Draft genome sequence of Colletotrichum sublineola, a destructive pathogen of cultivated sorghum.</title>
        <authorList>
            <person name="Baroncelli R."/>
            <person name="Sanz-Martin J.M."/>
            <person name="Rech G.E."/>
            <person name="Sukno S.A."/>
            <person name="Thon M.R."/>
        </authorList>
    </citation>
    <scope>NUCLEOTIDE SEQUENCE [LARGE SCALE GENOMIC DNA]</scope>
    <source>
        <strain evidence="2">TX430BB</strain>
    </source>
</reference>
<evidence type="ECO:0000313" key="1">
    <source>
        <dbReference type="EMBL" id="KDN64469.1"/>
    </source>
</evidence>
<dbReference type="HOGENOM" id="CLU_1626940_0_0_1"/>
<dbReference type="Proteomes" id="UP000027238">
    <property type="component" value="Unassembled WGS sequence"/>
</dbReference>
<name>A0A066X9W1_COLSU</name>
<gene>
    <name evidence="1" type="ORF">CSUB01_00426</name>
</gene>
<evidence type="ECO:0000313" key="2">
    <source>
        <dbReference type="Proteomes" id="UP000027238"/>
    </source>
</evidence>
<comment type="caution">
    <text evidence="1">The sequence shown here is derived from an EMBL/GenBank/DDBJ whole genome shotgun (WGS) entry which is preliminary data.</text>
</comment>
<proteinExistence type="predicted"/>
<protein>
    <submittedName>
        <fullName evidence="1">Uncharacterized protein</fullName>
    </submittedName>
</protein>